<dbReference type="GO" id="GO:0042026">
    <property type="term" value="P:protein refolding"/>
    <property type="evidence" value="ECO:0007669"/>
    <property type="project" value="TreeGrafter"/>
</dbReference>
<organism evidence="6 7">
    <name type="scientific">Lichenicoccus roseus</name>
    <dbReference type="NCBI Taxonomy" id="2683649"/>
    <lineage>
        <taxon>Bacteria</taxon>
        <taxon>Pseudomonadati</taxon>
        <taxon>Pseudomonadota</taxon>
        <taxon>Alphaproteobacteria</taxon>
        <taxon>Acetobacterales</taxon>
        <taxon>Acetobacteraceae</taxon>
        <taxon>Lichenicoccus</taxon>
    </lineage>
</organism>
<evidence type="ECO:0000256" key="4">
    <source>
        <dbReference type="ARBA" id="ARBA00023186"/>
    </source>
</evidence>
<reference evidence="6 7" key="1">
    <citation type="submission" date="2019-05" db="EMBL/GenBank/DDBJ databases">
        <authorList>
            <person name="Pankratov T."/>
            <person name="Grouzdev D."/>
        </authorList>
    </citation>
    <scope>NUCLEOTIDE SEQUENCE [LARGE SCALE GENOMIC DNA]</scope>
    <source>
        <strain evidence="6 7">KEBCLARHB70R</strain>
    </source>
</reference>
<protein>
    <submittedName>
        <fullName evidence="6">Hsp33 family molecular chaperone HslO</fullName>
    </submittedName>
</protein>
<dbReference type="PANTHER" id="PTHR30111">
    <property type="entry name" value="33 KDA CHAPERONIN"/>
    <property type="match status" value="1"/>
</dbReference>
<keyword evidence="1" id="KW-0963">Cytoplasm</keyword>
<evidence type="ECO:0000256" key="1">
    <source>
        <dbReference type="ARBA" id="ARBA00022490"/>
    </source>
</evidence>
<keyword evidence="2" id="KW-0862">Zinc</keyword>
<dbReference type="InterPro" id="IPR016154">
    <property type="entry name" value="Heat_shock_Hsp33_C"/>
</dbReference>
<dbReference type="Pfam" id="PF01430">
    <property type="entry name" value="HSP33"/>
    <property type="match status" value="1"/>
</dbReference>
<dbReference type="PANTHER" id="PTHR30111:SF1">
    <property type="entry name" value="33 KDA CHAPERONIN"/>
    <property type="match status" value="1"/>
</dbReference>
<evidence type="ECO:0000256" key="3">
    <source>
        <dbReference type="ARBA" id="ARBA00023157"/>
    </source>
</evidence>
<keyword evidence="7" id="KW-1185">Reference proteome</keyword>
<dbReference type="RefSeq" id="WP_138325012.1">
    <property type="nucleotide sequence ID" value="NZ_VCDI01000002.1"/>
</dbReference>
<gene>
    <name evidence="6" type="ORF">FE263_05660</name>
</gene>
<dbReference type="InterPro" id="IPR016153">
    <property type="entry name" value="Heat_shock_Hsp33_N"/>
</dbReference>
<keyword evidence="5" id="KW-0676">Redox-active center</keyword>
<dbReference type="Gene3D" id="1.10.287.480">
    <property type="entry name" value="helix hairpin bin"/>
    <property type="match status" value="1"/>
</dbReference>
<proteinExistence type="predicted"/>
<dbReference type="InterPro" id="IPR023212">
    <property type="entry name" value="Hsp33_helix_hairpin_bin_dom_sf"/>
</dbReference>
<evidence type="ECO:0000256" key="5">
    <source>
        <dbReference type="ARBA" id="ARBA00023284"/>
    </source>
</evidence>
<dbReference type="SUPFAM" id="SSF64397">
    <property type="entry name" value="Hsp33 domain"/>
    <property type="match status" value="1"/>
</dbReference>
<keyword evidence="3" id="KW-1015">Disulfide bond</keyword>
<dbReference type="InterPro" id="IPR000397">
    <property type="entry name" value="Heat_shock_Hsp33"/>
</dbReference>
<dbReference type="Gene3D" id="3.55.30.10">
    <property type="entry name" value="Hsp33 domain"/>
    <property type="match status" value="1"/>
</dbReference>
<comment type="caution">
    <text evidence="6">The sequence shown here is derived from an EMBL/GenBank/DDBJ whole genome shotgun (WGS) entry which is preliminary data.</text>
</comment>
<name>A0A5R9JF67_9PROT</name>
<dbReference type="Gene3D" id="3.90.1280.10">
    <property type="entry name" value="HSP33 redox switch-like"/>
    <property type="match status" value="1"/>
</dbReference>
<dbReference type="OrthoDB" id="9793753at2"/>
<dbReference type="GO" id="GO:0044183">
    <property type="term" value="F:protein folding chaperone"/>
    <property type="evidence" value="ECO:0007669"/>
    <property type="project" value="TreeGrafter"/>
</dbReference>
<dbReference type="CDD" id="cd00498">
    <property type="entry name" value="Hsp33"/>
    <property type="match status" value="1"/>
</dbReference>
<evidence type="ECO:0000256" key="2">
    <source>
        <dbReference type="ARBA" id="ARBA00022833"/>
    </source>
</evidence>
<dbReference type="SUPFAM" id="SSF118352">
    <property type="entry name" value="HSP33 redox switch-like"/>
    <property type="match status" value="1"/>
</dbReference>
<dbReference type="EMBL" id="VCDI01000002">
    <property type="protein sequence ID" value="TLU72938.1"/>
    <property type="molecule type" value="Genomic_DNA"/>
</dbReference>
<dbReference type="PIRSF" id="PIRSF005261">
    <property type="entry name" value="Heat_shock_Hsp33"/>
    <property type="match status" value="1"/>
</dbReference>
<evidence type="ECO:0000313" key="7">
    <source>
        <dbReference type="Proteomes" id="UP000305654"/>
    </source>
</evidence>
<evidence type="ECO:0000313" key="6">
    <source>
        <dbReference type="EMBL" id="TLU72938.1"/>
    </source>
</evidence>
<dbReference type="GO" id="GO:0005737">
    <property type="term" value="C:cytoplasm"/>
    <property type="evidence" value="ECO:0007669"/>
    <property type="project" value="InterPro"/>
</dbReference>
<sequence length="342" mass="36465">MVETPAFLDTSRPDVPDIVVPRGIVPFYMPDRPVRGRLVRLGVLADALISRHDNPEPVNRLAGEALALVAGLASALKFQGSFSLQAKGDGPVSILLADCTEAGALRFYARTDPERFAALLQTDPEPNAAALLGSGYLAFTVDQGGAMERHQGIVAIEGDSLAEMAQHYFETSEQHDCSVRLSAQHTDTGWRAAALVLERIAHGGGHAEGAGTASGLALQDGVELDNQRLDAAASTRDTAVESWRTALMLAATLTDGELLDDALSAEELLYRLFHSEGVAADRPRALAYGCRCSRARLAGILEGFPSEDLDHMQVGGDIVMTCEFCAFDFRFPRESVKGSAAG</sequence>
<accession>A0A5R9JF67</accession>
<dbReference type="Proteomes" id="UP000305654">
    <property type="component" value="Unassembled WGS sequence"/>
</dbReference>
<dbReference type="GO" id="GO:0051082">
    <property type="term" value="F:unfolded protein binding"/>
    <property type="evidence" value="ECO:0007669"/>
    <property type="project" value="InterPro"/>
</dbReference>
<keyword evidence="4" id="KW-0143">Chaperone</keyword>
<dbReference type="AlphaFoldDB" id="A0A5R9JF67"/>